<evidence type="ECO:0000313" key="2">
    <source>
        <dbReference type="Proteomes" id="UP001259832"/>
    </source>
</evidence>
<evidence type="ECO:0000313" key="1">
    <source>
        <dbReference type="EMBL" id="KAK1932519.1"/>
    </source>
</evidence>
<comment type="caution">
    <text evidence="1">The sequence shown here is derived from an EMBL/GenBank/DDBJ whole genome shotgun (WGS) entry which is preliminary data.</text>
</comment>
<reference evidence="1" key="1">
    <citation type="submission" date="2023-08" db="EMBL/GenBank/DDBJ databases">
        <title>Reference Genome Resource for the Citrus Pathogen Phytophthora citrophthora.</title>
        <authorList>
            <person name="Moller H."/>
            <person name="Coetzee B."/>
            <person name="Rose L.J."/>
            <person name="Van Niekerk J.M."/>
        </authorList>
    </citation>
    <scope>NUCLEOTIDE SEQUENCE</scope>
    <source>
        <strain evidence="1">STE-U-9442</strain>
    </source>
</reference>
<name>A0AAD9G684_9STRA</name>
<dbReference type="AlphaFoldDB" id="A0AAD9G684"/>
<proteinExistence type="predicted"/>
<protein>
    <recommendedName>
        <fullName evidence="3">Endonuclease/exonuclease/phosphatase domain-containing protein</fullName>
    </recommendedName>
</protein>
<evidence type="ECO:0008006" key="3">
    <source>
        <dbReference type="Google" id="ProtNLM"/>
    </source>
</evidence>
<dbReference type="EMBL" id="JASMQC010000029">
    <property type="protein sequence ID" value="KAK1932519.1"/>
    <property type="molecule type" value="Genomic_DNA"/>
</dbReference>
<accession>A0AAD9G684</accession>
<gene>
    <name evidence="1" type="ORF">P3T76_012103</name>
</gene>
<sequence>MYTVFIVSNSPFAGESAEERRVGGGVDTGVVDVDGGGNGGGGGILIGALEAFAIGCGDALLAAGFVPGTNLQFVECATIVSAGKSWQHRMHLIGRFEQRLPWVVNADWGIYENKIHSTVSNNKTLDLKANTYVFVAMGTRFDICFTRCLVPKEIPRDHDHIAVLTTLGFPVTTSKHGINNGK</sequence>
<organism evidence="1 2">
    <name type="scientific">Phytophthora citrophthora</name>
    <dbReference type="NCBI Taxonomy" id="4793"/>
    <lineage>
        <taxon>Eukaryota</taxon>
        <taxon>Sar</taxon>
        <taxon>Stramenopiles</taxon>
        <taxon>Oomycota</taxon>
        <taxon>Peronosporomycetes</taxon>
        <taxon>Peronosporales</taxon>
        <taxon>Peronosporaceae</taxon>
        <taxon>Phytophthora</taxon>
    </lineage>
</organism>
<keyword evidence="2" id="KW-1185">Reference proteome</keyword>
<dbReference type="Proteomes" id="UP001259832">
    <property type="component" value="Unassembled WGS sequence"/>
</dbReference>